<comment type="caution">
    <text evidence="1">The sequence shown here is derived from an EMBL/GenBank/DDBJ whole genome shotgun (WGS) entry which is preliminary data.</text>
</comment>
<sequence length="198" mass="22061">MGKSRPGCRKKRAYRIPPPWTTWPTQIPIHGHPIPWLRSHRTTSAQNHPIDPILVCPTAATEHRRNEVGACGGLRLPPGDMMNHRIPPNVPALFPDSQTLSQTLSPSLALVPPPLPHTPHPLGRSMDGLGATPWCESRASSPRKLERLHNVIKSSLRFNSPYQRYTALISRTTYLEALAIVFRYPPPAPLLLLSEKPT</sequence>
<dbReference type="Proteomes" id="UP000176998">
    <property type="component" value="Unassembled WGS sequence"/>
</dbReference>
<accession>A0A1G4BQI8</accession>
<keyword evidence="2" id="KW-1185">Reference proteome</keyword>
<dbReference type="GeneID" id="34554432"/>
<dbReference type="RefSeq" id="XP_022480683.1">
    <property type="nucleotide sequence ID" value="XM_022612922.1"/>
</dbReference>
<evidence type="ECO:0000313" key="1">
    <source>
        <dbReference type="EMBL" id="OHF03547.1"/>
    </source>
</evidence>
<dbReference type="OrthoDB" id="10553629at2759"/>
<dbReference type="EMBL" id="MJBS01000006">
    <property type="protein sequence ID" value="OHF03547.1"/>
    <property type="molecule type" value="Genomic_DNA"/>
</dbReference>
<name>A0A1G4BQI8_9PEZI</name>
<evidence type="ECO:0000313" key="2">
    <source>
        <dbReference type="Proteomes" id="UP000176998"/>
    </source>
</evidence>
<reference evidence="1 2" key="1">
    <citation type="submission" date="2016-09" db="EMBL/GenBank/DDBJ databases">
        <authorList>
            <person name="Capua I."/>
            <person name="De Benedictis P."/>
            <person name="Joannis T."/>
            <person name="Lombin L.H."/>
            <person name="Cattoli G."/>
        </authorList>
    </citation>
    <scope>NUCLEOTIDE SEQUENCE [LARGE SCALE GENOMIC DNA]</scope>
    <source>
        <strain evidence="1 2">IMI 309357</strain>
    </source>
</reference>
<protein>
    <submittedName>
        <fullName evidence="1">Uncharacterized protein</fullName>
    </submittedName>
</protein>
<proteinExistence type="predicted"/>
<dbReference type="AlphaFoldDB" id="A0A1G4BQI8"/>
<gene>
    <name evidence="1" type="ORF">CORC01_01266</name>
</gene>
<organism evidence="1 2">
    <name type="scientific">Colletotrichum orchidophilum</name>
    <dbReference type="NCBI Taxonomy" id="1209926"/>
    <lineage>
        <taxon>Eukaryota</taxon>
        <taxon>Fungi</taxon>
        <taxon>Dikarya</taxon>
        <taxon>Ascomycota</taxon>
        <taxon>Pezizomycotina</taxon>
        <taxon>Sordariomycetes</taxon>
        <taxon>Hypocreomycetidae</taxon>
        <taxon>Glomerellales</taxon>
        <taxon>Glomerellaceae</taxon>
        <taxon>Colletotrichum</taxon>
    </lineage>
</organism>